<name>A0A140GPR4_CLOPF</name>
<keyword evidence="3" id="KW-0472">Membrane</keyword>
<keyword evidence="2" id="KW-0175">Coiled coil</keyword>
<keyword evidence="3" id="KW-0812">Transmembrane</keyword>
<evidence type="ECO:0000256" key="3">
    <source>
        <dbReference type="SAM" id="Phobius"/>
    </source>
</evidence>
<dbReference type="Proteomes" id="UP000070260">
    <property type="component" value="Plasmid pJFP838E"/>
</dbReference>
<dbReference type="EMBL" id="CP013038">
    <property type="protein sequence ID" value="AMN30523.1"/>
    <property type="molecule type" value="Genomic_DNA"/>
</dbReference>
<evidence type="ECO:0000313" key="5">
    <source>
        <dbReference type="EMBL" id="AMN30523.1"/>
    </source>
</evidence>
<dbReference type="RefSeq" id="WP_236907370.1">
    <property type="nucleotide sequence ID" value="NZ_CP013038.1"/>
</dbReference>
<evidence type="ECO:0000256" key="1">
    <source>
        <dbReference type="ARBA" id="ARBA00022729"/>
    </source>
</evidence>
<reference evidence="5 6" key="1">
    <citation type="journal article" date="2016" name="PLoS ONE">
        <title>Plasmid Characterization and Chromosome Analysis of Two netF+ Clostridium perfringens Isolates Associated with Foal and Canine Necrotizing Enteritis.</title>
        <authorList>
            <person name="Mehdizadeh Gohari I."/>
            <person name="Kropinski A.M."/>
            <person name="Weese S.J."/>
            <person name="Parreira V.R."/>
            <person name="Whitehead A.E."/>
            <person name="Boerlin P."/>
            <person name="Prescott J.F."/>
        </authorList>
    </citation>
    <scope>NUCLEOTIDE SEQUENCE [LARGE SCALE GENOMIC DNA]</scope>
    <source>
        <strain evidence="5 6">JP838</strain>
        <plasmid evidence="6">Plasmid pJFP838E</plasmid>
    </source>
</reference>
<dbReference type="PATRIC" id="fig|1502.176.peg.3304"/>
<dbReference type="Gene3D" id="2.60.40.1240">
    <property type="match status" value="1"/>
</dbReference>
<protein>
    <recommendedName>
        <fullName evidence="4">DUF4352 domain-containing protein</fullName>
    </recommendedName>
</protein>
<keyword evidence="1" id="KW-0732">Signal</keyword>
<evidence type="ECO:0000256" key="2">
    <source>
        <dbReference type="SAM" id="Coils"/>
    </source>
</evidence>
<proteinExistence type="predicted"/>
<sequence>MKKNVLEEKKKSIEDLKKVLEETEIMKESLKCKLEYIENKSIELEKIELFNNAEEIRKNLDDIFEERKKEYLKFFESERKRIESENIKNKKELEEFKNKIEEKRNYFRKPILIISAICVGISFYNLFKTNSVSNLINEHEKKLSYRGAVEKANNKDKEIRYGKIGEWVEEGNFKIKANSVKKESGTMGKEKDIINITVENISNEDMKIDPTMFNVVGENGSKTKQALTFDDKITQIVNRGRRATFDYEVYPEEEGINLELEFGRIVVNLE</sequence>
<keyword evidence="3" id="KW-1133">Transmembrane helix</keyword>
<dbReference type="Pfam" id="PF11611">
    <property type="entry name" value="DUF4352"/>
    <property type="match status" value="1"/>
</dbReference>
<geneLocation type="plasmid" evidence="5 6">
    <name>pJFP838E</name>
</geneLocation>
<accession>A0A140GPR4</accession>
<keyword evidence="5" id="KW-0614">Plasmid</keyword>
<dbReference type="AlphaFoldDB" id="A0A140GPR4"/>
<dbReference type="InterPro" id="IPR029051">
    <property type="entry name" value="DUF4352"/>
</dbReference>
<organism evidence="5 6">
    <name type="scientific">Clostridium perfringens</name>
    <dbReference type="NCBI Taxonomy" id="1502"/>
    <lineage>
        <taxon>Bacteria</taxon>
        <taxon>Bacillati</taxon>
        <taxon>Bacillota</taxon>
        <taxon>Clostridia</taxon>
        <taxon>Eubacteriales</taxon>
        <taxon>Clostridiaceae</taxon>
        <taxon>Clostridium</taxon>
    </lineage>
</organism>
<evidence type="ECO:0000259" key="4">
    <source>
        <dbReference type="Pfam" id="PF11611"/>
    </source>
</evidence>
<dbReference type="InterPro" id="IPR029050">
    <property type="entry name" value="Immunoprotect_excell_Ig-like"/>
</dbReference>
<gene>
    <name evidence="5" type="ORF">JFP838_pE0017</name>
</gene>
<feature type="domain" description="DUF4352" evidence="4">
    <location>
        <begin position="163"/>
        <end position="234"/>
    </location>
</feature>
<evidence type="ECO:0000313" key="6">
    <source>
        <dbReference type="Proteomes" id="UP000070260"/>
    </source>
</evidence>
<feature type="coiled-coil region" evidence="2">
    <location>
        <begin position="2"/>
        <end position="99"/>
    </location>
</feature>
<feature type="transmembrane region" description="Helical" evidence="3">
    <location>
        <begin position="106"/>
        <end position="127"/>
    </location>
</feature>